<protein>
    <recommendedName>
        <fullName evidence="4">Alanine and proline rich membrane protein</fullName>
    </recommendedName>
</protein>
<evidence type="ECO:0000313" key="3">
    <source>
        <dbReference type="Proteomes" id="UP000324701"/>
    </source>
</evidence>
<keyword evidence="3" id="KW-1185">Reference proteome</keyword>
<dbReference type="RefSeq" id="WP_149656541.1">
    <property type="nucleotide sequence ID" value="NZ_VTZN01000346.1"/>
</dbReference>
<organism evidence="2 3">
    <name type="scientific">Mycobacterium simiae</name>
    <name type="common">Mycobacterium habana</name>
    <dbReference type="NCBI Taxonomy" id="1784"/>
    <lineage>
        <taxon>Bacteria</taxon>
        <taxon>Bacillati</taxon>
        <taxon>Actinomycetota</taxon>
        <taxon>Actinomycetes</taxon>
        <taxon>Mycobacteriales</taxon>
        <taxon>Mycobacteriaceae</taxon>
        <taxon>Mycobacterium</taxon>
        <taxon>Mycobacterium simiae complex</taxon>
    </lineage>
</organism>
<evidence type="ECO:0000256" key="1">
    <source>
        <dbReference type="SAM" id="Phobius"/>
    </source>
</evidence>
<sequence length="175" mass="17988">MTTLPPTPGQWAPTHPVPRSRVWSAVALAFANVLGAAALIVALTALARPSTNSSAEATRTNATPTYTSAETAAAHQKLCEVYKLAARSVQIDTHGGDRALAGVATVNGALMLEQAVNAAPALAPADRAAALKLAEGYTNASAMASYLHRDDPDWQAVVDDVNAKDARMKAVCGGG</sequence>
<dbReference type="Proteomes" id="UP000324701">
    <property type="component" value="Unassembled WGS sequence"/>
</dbReference>
<accession>A0A5B1B8R7</accession>
<keyword evidence="1" id="KW-1133">Transmembrane helix</keyword>
<evidence type="ECO:0000313" key="2">
    <source>
        <dbReference type="EMBL" id="KAA1243469.1"/>
    </source>
</evidence>
<proteinExistence type="predicted"/>
<dbReference type="AlphaFoldDB" id="A0A5B1B8R7"/>
<name>A0A5B1B8R7_MYCSI</name>
<reference evidence="2 3" key="1">
    <citation type="submission" date="2019-09" db="EMBL/GenBank/DDBJ databases">
        <title>Report of infection by Mycobacterium simiae a patient suffering from pulmonary tuberculosis.</title>
        <authorList>
            <person name="Mohanty P.S."/>
            <person name="Bansal A.K."/>
            <person name="Singh H."/>
            <person name="Sharma S."/>
            <person name="Patil S.A."/>
            <person name="Upadhaya P."/>
            <person name="Singh P.K."/>
            <person name="Kumar D."/>
            <person name="Kumar S."/>
            <person name="Singh R.K."/>
            <person name="Chaudhary B."/>
        </authorList>
    </citation>
    <scope>NUCLEOTIDE SEQUENCE [LARGE SCALE GENOMIC DNA]</scope>
    <source>
        <strain evidence="2 3">JAL-560-SIM</strain>
    </source>
</reference>
<evidence type="ECO:0008006" key="4">
    <source>
        <dbReference type="Google" id="ProtNLM"/>
    </source>
</evidence>
<comment type="caution">
    <text evidence="2">The sequence shown here is derived from an EMBL/GenBank/DDBJ whole genome shotgun (WGS) entry which is preliminary data.</text>
</comment>
<keyword evidence="1" id="KW-0472">Membrane</keyword>
<gene>
    <name evidence="2" type="ORF">F0Q45_25615</name>
</gene>
<dbReference type="EMBL" id="VTZN01000346">
    <property type="protein sequence ID" value="KAA1243469.1"/>
    <property type="molecule type" value="Genomic_DNA"/>
</dbReference>
<keyword evidence="1" id="KW-0812">Transmembrane</keyword>
<dbReference type="OrthoDB" id="4764765at2"/>
<feature type="transmembrane region" description="Helical" evidence="1">
    <location>
        <begin position="22"/>
        <end position="46"/>
    </location>
</feature>